<feature type="transmembrane region" description="Helical" evidence="5">
    <location>
        <begin position="305"/>
        <end position="324"/>
    </location>
</feature>
<gene>
    <name evidence="7" type="ORF">BK652_09095</name>
</gene>
<organism evidence="7 8">
    <name type="scientific">Pseudomonas brassicacearum</name>
    <dbReference type="NCBI Taxonomy" id="930166"/>
    <lineage>
        <taxon>Bacteria</taxon>
        <taxon>Pseudomonadati</taxon>
        <taxon>Pseudomonadota</taxon>
        <taxon>Gammaproteobacteria</taxon>
        <taxon>Pseudomonadales</taxon>
        <taxon>Pseudomonadaceae</taxon>
        <taxon>Pseudomonas</taxon>
    </lineage>
</organism>
<feature type="transmembrane region" description="Helical" evidence="5">
    <location>
        <begin position="356"/>
        <end position="382"/>
    </location>
</feature>
<dbReference type="EMBL" id="MOBC01000005">
    <property type="protein sequence ID" value="ROM84732.1"/>
    <property type="molecule type" value="Genomic_DNA"/>
</dbReference>
<dbReference type="SUPFAM" id="SSF103473">
    <property type="entry name" value="MFS general substrate transporter"/>
    <property type="match status" value="1"/>
</dbReference>
<dbReference type="PROSITE" id="PS00217">
    <property type="entry name" value="SUGAR_TRANSPORT_2"/>
    <property type="match status" value="1"/>
</dbReference>
<comment type="caution">
    <text evidence="7">The sequence shown here is derived from an EMBL/GenBank/DDBJ whole genome shotgun (WGS) entry which is preliminary data.</text>
</comment>
<evidence type="ECO:0000259" key="6">
    <source>
        <dbReference type="PROSITE" id="PS50850"/>
    </source>
</evidence>
<proteinExistence type="predicted"/>
<feature type="transmembrane region" description="Helical" evidence="5">
    <location>
        <begin position="183"/>
        <end position="205"/>
    </location>
</feature>
<dbReference type="InterPro" id="IPR036259">
    <property type="entry name" value="MFS_trans_sf"/>
</dbReference>
<dbReference type="PANTHER" id="PTHR23508">
    <property type="entry name" value="CARBOXYLIC ACID TRANSPORTER PROTEIN HOMOLOG"/>
    <property type="match status" value="1"/>
</dbReference>
<feature type="transmembrane region" description="Helical" evidence="5">
    <location>
        <begin position="154"/>
        <end position="177"/>
    </location>
</feature>
<feature type="transmembrane region" description="Helical" evidence="5">
    <location>
        <begin position="27"/>
        <end position="50"/>
    </location>
</feature>
<dbReference type="InterPro" id="IPR005829">
    <property type="entry name" value="Sugar_transporter_CS"/>
</dbReference>
<dbReference type="Pfam" id="PF07690">
    <property type="entry name" value="MFS_1"/>
    <property type="match status" value="1"/>
</dbReference>
<dbReference type="AlphaFoldDB" id="A0A423GCZ7"/>
<dbReference type="PANTHER" id="PTHR23508:SF10">
    <property type="entry name" value="CARBOXYLIC ACID TRANSPORTER PROTEIN HOMOLOG"/>
    <property type="match status" value="1"/>
</dbReference>
<name>A0A423GCZ7_9PSED</name>
<dbReference type="GO" id="GO:0005886">
    <property type="term" value="C:plasma membrane"/>
    <property type="evidence" value="ECO:0007669"/>
    <property type="project" value="TreeGrafter"/>
</dbReference>
<sequence>MRWRTYMSQSRPLDVAALIEGRKLSRFNYVVILVSVLITFLDGFDLLVLSHTASYIADEVGLDKIQLGEIFSIGLLGMMLGGFFFGYLGDRIGRRPTILFSNCAFGLLTLLFVMADSYESLMVLRFFNGFALGAMLPLCWALNIEFVPKRYRSTVVTVIMVGFSLGSAVAGPLTVWLAPHVGWQGVFVFGGVLTLLAWVLLLFTLPESVRFLASKRKAPEKIAAILKRMDRHLDVRPDDQFVLLDEPDIGRQPFRVSQLFIGRLKWITPMIWLGYSASSMAMYFLASWSPLVYQYAGFDRATASWVSSIASFSGAMAGLVMMRFVDTRGPYMVMVYPLLALPFLLVLGVTGMQGTAFLMLSLAGGLFVKGSHYGILSIAGIFYPSAIRANGAGWATSIAKIGSILGPLLGAYVLNSGLPVVKSFLVLAICPALLSVCAFVIGRLVEKGEPSAAEPVPDTSQA</sequence>
<evidence type="ECO:0000256" key="1">
    <source>
        <dbReference type="ARBA" id="ARBA00004141"/>
    </source>
</evidence>
<accession>A0A423GCZ7</accession>
<feature type="transmembrane region" description="Helical" evidence="5">
    <location>
        <begin position="96"/>
        <end position="115"/>
    </location>
</feature>
<feature type="transmembrane region" description="Helical" evidence="5">
    <location>
        <begin position="394"/>
        <end position="414"/>
    </location>
</feature>
<dbReference type="GO" id="GO:0046943">
    <property type="term" value="F:carboxylic acid transmembrane transporter activity"/>
    <property type="evidence" value="ECO:0007669"/>
    <property type="project" value="TreeGrafter"/>
</dbReference>
<keyword evidence="3 5" id="KW-1133">Transmembrane helix</keyword>
<keyword evidence="4 5" id="KW-0472">Membrane</keyword>
<evidence type="ECO:0000313" key="7">
    <source>
        <dbReference type="EMBL" id="ROM84732.1"/>
    </source>
</evidence>
<evidence type="ECO:0000256" key="3">
    <source>
        <dbReference type="ARBA" id="ARBA00022989"/>
    </source>
</evidence>
<evidence type="ECO:0000313" key="8">
    <source>
        <dbReference type="Proteomes" id="UP000284049"/>
    </source>
</evidence>
<keyword evidence="2 5" id="KW-0812">Transmembrane</keyword>
<protein>
    <submittedName>
        <fullName evidence="7">MFS transporter</fullName>
    </submittedName>
</protein>
<feature type="domain" description="Major facilitator superfamily (MFS) profile" evidence="6">
    <location>
        <begin position="31"/>
        <end position="446"/>
    </location>
</feature>
<reference evidence="7 8" key="1">
    <citation type="submission" date="2016-10" db="EMBL/GenBank/DDBJ databases">
        <title>Comparative genome analysis of multiple Pseudomonas spp. focuses on biocontrol and plant growth promoting traits.</title>
        <authorList>
            <person name="Tao X.-Y."/>
            <person name="Taylor C.G."/>
        </authorList>
    </citation>
    <scope>NUCLEOTIDE SEQUENCE [LARGE SCALE GENOMIC DNA]</scope>
    <source>
        <strain evidence="7 8">Wood3</strain>
    </source>
</reference>
<feature type="transmembrane region" description="Helical" evidence="5">
    <location>
        <begin position="331"/>
        <end position="350"/>
    </location>
</feature>
<feature type="transmembrane region" description="Helical" evidence="5">
    <location>
        <begin position="70"/>
        <end position="89"/>
    </location>
</feature>
<feature type="transmembrane region" description="Helical" evidence="5">
    <location>
        <begin position="420"/>
        <end position="441"/>
    </location>
</feature>
<dbReference type="Gene3D" id="1.20.1250.20">
    <property type="entry name" value="MFS general substrate transporter like domains"/>
    <property type="match status" value="1"/>
</dbReference>
<dbReference type="InterPro" id="IPR020846">
    <property type="entry name" value="MFS_dom"/>
</dbReference>
<comment type="subcellular location">
    <subcellularLocation>
        <location evidence="1">Membrane</location>
        <topology evidence="1">Multi-pass membrane protein</topology>
    </subcellularLocation>
</comment>
<feature type="transmembrane region" description="Helical" evidence="5">
    <location>
        <begin position="121"/>
        <end position="142"/>
    </location>
</feature>
<dbReference type="InterPro" id="IPR011701">
    <property type="entry name" value="MFS"/>
</dbReference>
<evidence type="ECO:0000256" key="5">
    <source>
        <dbReference type="SAM" id="Phobius"/>
    </source>
</evidence>
<feature type="transmembrane region" description="Helical" evidence="5">
    <location>
        <begin position="264"/>
        <end position="285"/>
    </location>
</feature>
<dbReference type="Proteomes" id="UP000284049">
    <property type="component" value="Unassembled WGS sequence"/>
</dbReference>
<dbReference type="PROSITE" id="PS50850">
    <property type="entry name" value="MFS"/>
    <property type="match status" value="1"/>
</dbReference>
<evidence type="ECO:0000256" key="2">
    <source>
        <dbReference type="ARBA" id="ARBA00022692"/>
    </source>
</evidence>
<evidence type="ECO:0000256" key="4">
    <source>
        <dbReference type="ARBA" id="ARBA00023136"/>
    </source>
</evidence>